<dbReference type="GO" id="GO:0030170">
    <property type="term" value="F:pyridoxal phosphate binding"/>
    <property type="evidence" value="ECO:0007669"/>
    <property type="project" value="InterPro"/>
</dbReference>
<organism evidence="2 4">
    <name type="scientific">Dietzia cinnamea</name>
    <dbReference type="NCBI Taxonomy" id="321318"/>
    <lineage>
        <taxon>Bacteria</taxon>
        <taxon>Bacillati</taxon>
        <taxon>Actinomycetota</taxon>
        <taxon>Actinomycetes</taxon>
        <taxon>Mycobacteriales</taxon>
        <taxon>Dietziaceae</taxon>
        <taxon>Dietzia</taxon>
    </lineage>
</organism>
<keyword evidence="5" id="KW-1185">Reference proteome</keyword>
<dbReference type="InterPro" id="IPR052353">
    <property type="entry name" value="Benzoxazolinone_Detox_Enz"/>
</dbReference>
<dbReference type="PROSITE" id="PS51340">
    <property type="entry name" value="MOSC"/>
    <property type="match status" value="1"/>
</dbReference>
<reference evidence="5" key="2">
    <citation type="submission" date="2024-07" db="EMBL/GenBank/DDBJ databases">
        <title>Pseudomonas strain that inhibits Aeromonas fish pathogens.</title>
        <authorList>
            <person name="Wildschutte H."/>
        </authorList>
    </citation>
    <scope>NUCLEOTIDE SEQUENCE [LARGE SCALE GENOMIC DNA]</scope>
    <source>
        <strain evidence="5">n60</strain>
    </source>
</reference>
<dbReference type="PANTHER" id="PTHR30212:SF2">
    <property type="entry name" value="PROTEIN YIIM"/>
    <property type="match status" value="1"/>
</dbReference>
<dbReference type="GO" id="GO:0030151">
    <property type="term" value="F:molybdenum ion binding"/>
    <property type="evidence" value="ECO:0007669"/>
    <property type="project" value="InterPro"/>
</dbReference>
<protein>
    <submittedName>
        <fullName evidence="2">MOSC domain-containing protein</fullName>
    </submittedName>
</protein>
<dbReference type="RefSeq" id="WP_232303212.1">
    <property type="nucleotide sequence ID" value="NZ_JAFFGT010000014.1"/>
</dbReference>
<comment type="caution">
    <text evidence="2">The sequence shown here is derived from an EMBL/GenBank/DDBJ whole genome shotgun (WGS) entry which is preliminary data.</text>
</comment>
<dbReference type="AlphaFoldDB" id="A0AAW5Q527"/>
<dbReference type="Pfam" id="PF03473">
    <property type="entry name" value="MOSC"/>
    <property type="match status" value="1"/>
</dbReference>
<name>A0AAW5Q527_9ACTN</name>
<sequence>MSTPAGSSVPAWFTVRAVCVVDQLLTVPGRVGVTAIDKRPVEGPVQVREYGLHGDVQADRKHHGGVWKAVYLLSDSDVEQWEPEFGGPIPPGFFGENLRVTGVDTSQLQIGTVLEVAAAGAAGAAGAPGLRMEVTTPRIPCQTFAHRVGKPRWVRRFTEGGRPGAYARVLAPGPVGAGDEIRVVSEPTHGVTIARVLSGVDDDEVSRLLAEYDLSELAPSLVRKLDPATDDRPVDAD</sequence>
<dbReference type="EMBL" id="JBFTEZ010000002">
    <property type="protein sequence ID" value="MEX6465930.1"/>
    <property type="molecule type" value="Genomic_DNA"/>
</dbReference>
<evidence type="ECO:0000259" key="1">
    <source>
        <dbReference type="PROSITE" id="PS51340"/>
    </source>
</evidence>
<dbReference type="Proteomes" id="UP001560293">
    <property type="component" value="Unassembled WGS sequence"/>
</dbReference>
<reference evidence="2" key="1">
    <citation type="submission" date="2022-04" db="EMBL/GenBank/DDBJ databases">
        <title>Human microbiome associated bacterial genomes.</title>
        <authorList>
            <person name="Sandstrom S."/>
            <person name="Salamzade R."/>
            <person name="Kalan L.R."/>
        </authorList>
    </citation>
    <scope>NUCLEOTIDE SEQUENCE</scope>
    <source>
        <strain evidence="2">P3-SID1762</strain>
    </source>
</reference>
<evidence type="ECO:0000313" key="5">
    <source>
        <dbReference type="Proteomes" id="UP001560293"/>
    </source>
</evidence>
<proteinExistence type="predicted"/>
<feature type="domain" description="MOSC" evidence="1">
    <location>
        <begin position="39"/>
        <end position="184"/>
    </location>
</feature>
<gene>
    <name evidence="3" type="ORF">AB6N35_16590</name>
    <name evidence="2" type="ORF">M3D93_05780</name>
</gene>
<dbReference type="GO" id="GO:0003824">
    <property type="term" value="F:catalytic activity"/>
    <property type="evidence" value="ECO:0007669"/>
    <property type="project" value="InterPro"/>
</dbReference>
<dbReference type="PANTHER" id="PTHR30212">
    <property type="entry name" value="PROTEIN YIIM"/>
    <property type="match status" value="1"/>
</dbReference>
<dbReference type="InterPro" id="IPR011037">
    <property type="entry name" value="Pyrv_Knase-like_insert_dom_sf"/>
</dbReference>
<dbReference type="InterPro" id="IPR005302">
    <property type="entry name" value="MoCF_Sase_C"/>
</dbReference>
<evidence type="ECO:0000313" key="3">
    <source>
        <dbReference type="EMBL" id="MEX6465930.1"/>
    </source>
</evidence>
<accession>A0AAW5Q527</accession>
<reference evidence="3" key="3">
    <citation type="submission" date="2024-07" db="EMBL/GenBank/DDBJ databases">
        <authorList>
            <person name="Wildschutte H."/>
        </authorList>
    </citation>
    <scope>NUCLEOTIDE SEQUENCE</scope>
    <source>
        <strain evidence="3">N60</strain>
    </source>
</reference>
<dbReference type="Gene3D" id="2.40.33.20">
    <property type="entry name" value="PK beta-barrel domain-like"/>
    <property type="match status" value="1"/>
</dbReference>
<evidence type="ECO:0000313" key="2">
    <source>
        <dbReference type="EMBL" id="MCT2117264.1"/>
    </source>
</evidence>
<dbReference type="SUPFAM" id="SSF50800">
    <property type="entry name" value="PK beta-barrel domain-like"/>
    <property type="match status" value="1"/>
</dbReference>
<dbReference type="EMBL" id="JALXTC010000018">
    <property type="protein sequence ID" value="MCT2117264.1"/>
    <property type="molecule type" value="Genomic_DNA"/>
</dbReference>
<evidence type="ECO:0000313" key="4">
    <source>
        <dbReference type="Proteomes" id="UP001206890"/>
    </source>
</evidence>
<dbReference type="Proteomes" id="UP001206890">
    <property type="component" value="Unassembled WGS sequence"/>
</dbReference>